<reference evidence="2" key="1">
    <citation type="journal article" date="2019" name="Int. J. Syst. Evol. Microbiol.">
        <title>The Global Catalogue of Microorganisms (GCM) 10K type strain sequencing project: providing services to taxonomists for standard genome sequencing and annotation.</title>
        <authorList>
            <consortium name="The Broad Institute Genomics Platform"/>
            <consortium name="The Broad Institute Genome Sequencing Center for Infectious Disease"/>
            <person name="Wu L."/>
            <person name="Ma J."/>
        </authorList>
    </citation>
    <scope>NUCLEOTIDE SEQUENCE [LARGE SCALE GENOMIC DNA]</scope>
    <source>
        <strain evidence="2">JCM 17591</strain>
    </source>
</reference>
<protein>
    <submittedName>
        <fullName evidence="1">Uncharacterized protein</fullName>
    </submittedName>
</protein>
<accession>A0ABP8A5T2</accession>
<organism evidence="1 2">
    <name type="scientific">Gryllotalpicola koreensis</name>
    <dbReference type="NCBI Taxonomy" id="993086"/>
    <lineage>
        <taxon>Bacteria</taxon>
        <taxon>Bacillati</taxon>
        <taxon>Actinomycetota</taxon>
        <taxon>Actinomycetes</taxon>
        <taxon>Micrococcales</taxon>
        <taxon>Microbacteriaceae</taxon>
        <taxon>Gryllotalpicola</taxon>
    </lineage>
</organism>
<proteinExistence type="predicted"/>
<comment type="caution">
    <text evidence="1">The sequence shown here is derived from an EMBL/GenBank/DDBJ whole genome shotgun (WGS) entry which is preliminary data.</text>
</comment>
<dbReference type="Proteomes" id="UP001501079">
    <property type="component" value="Unassembled WGS sequence"/>
</dbReference>
<gene>
    <name evidence="1" type="ORF">GCM10022287_28850</name>
</gene>
<name>A0ABP8A5T2_9MICO</name>
<evidence type="ECO:0000313" key="2">
    <source>
        <dbReference type="Proteomes" id="UP001501079"/>
    </source>
</evidence>
<evidence type="ECO:0000313" key="1">
    <source>
        <dbReference type="EMBL" id="GAA4178478.1"/>
    </source>
</evidence>
<sequence>MKTTAIRSQIAVPFGHSREFDIAGRTVTVARTEDGLYLVIEDGRSAVVHPQPNGRYVVTGPHEADVRSEPVDYETAIDISLARLR</sequence>
<keyword evidence="2" id="KW-1185">Reference proteome</keyword>
<dbReference type="EMBL" id="BAABBW010000004">
    <property type="protein sequence ID" value="GAA4178478.1"/>
    <property type="molecule type" value="Genomic_DNA"/>
</dbReference>